<evidence type="ECO:0000313" key="2">
    <source>
        <dbReference type="Proteomes" id="UP001597373"/>
    </source>
</evidence>
<keyword evidence="2" id="KW-1185">Reference proteome</keyword>
<reference evidence="2" key="1">
    <citation type="journal article" date="2019" name="Int. J. Syst. Evol. Microbiol.">
        <title>The Global Catalogue of Microorganisms (GCM) 10K type strain sequencing project: providing services to taxonomists for standard genome sequencing and annotation.</title>
        <authorList>
            <consortium name="The Broad Institute Genomics Platform"/>
            <consortium name="The Broad Institute Genome Sequencing Center for Infectious Disease"/>
            <person name="Wu L."/>
            <person name="Ma J."/>
        </authorList>
    </citation>
    <scope>NUCLEOTIDE SEQUENCE [LARGE SCALE GENOMIC DNA]</scope>
    <source>
        <strain evidence="2">KCTC 23707</strain>
    </source>
</reference>
<dbReference type="InterPro" id="IPR044668">
    <property type="entry name" value="PuuD-like"/>
</dbReference>
<gene>
    <name evidence="1" type="ORF">ACFSMZ_03470</name>
</gene>
<evidence type="ECO:0000313" key="1">
    <source>
        <dbReference type="EMBL" id="MFD2258820.1"/>
    </source>
</evidence>
<dbReference type="InterPro" id="IPR011697">
    <property type="entry name" value="Peptidase_C26"/>
</dbReference>
<dbReference type="InterPro" id="IPR029062">
    <property type="entry name" value="Class_I_gatase-like"/>
</dbReference>
<comment type="caution">
    <text evidence="1">The sequence shown here is derived from an EMBL/GenBank/DDBJ whole genome shotgun (WGS) entry which is preliminary data.</text>
</comment>
<dbReference type="Gene3D" id="3.40.50.880">
    <property type="match status" value="1"/>
</dbReference>
<proteinExistence type="predicted"/>
<protein>
    <submittedName>
        <fullName evidence="1">Gamma-glutamyl-gamma-aminobutyrate hydrolase family protein</fullName>
    </submittedName>
</protein>
<dbReference type="PROSITE" id="PS51273">
    <property type="entry name" value="GATASE_TYPE_1"/>
    <property type="match status" value="1"/>
</dbReference>
<dbReference type="Proteomes" id="UP001597373">
    <property type="component" value="Unassembled WGS sequence"/>
</dbReference>
<dbReference type="RefSeq" id="WP_345098825.1">
    <property type="nucleotide sequence ID" value="NZ_BAABGS010000019.1"/>
</dbReference>
<dbReference type="GO" id="GO:0016787">
    <property type="term" value="F:hydrolase activity"/>
    <property type="evidence" value="ECO:0007669"/>
    <property type="project" value="UniProtKB-KW"/>
</dbReference>
<dbReference type="Pfam" id="PF07722">
    <property type="entry name" value="Peptidase_C26"/>
    <property type="match status" value="1"/>
</dbReference>
<name>A0ABW5DHI0_9HYPH</name>
<dbReference type="EMBL" id="JBHUIR010000015">
    <property type="protein sequence ID" value="MFD2258820.1"/>
    <property type="molecule type" value="Genomic_DNA"/>
</dbReference>
<dbReference type="CDD" id="cd01745">
    <property type="entry name" value="GATase1_2"/>
    <property type="match status" value="1"/>
</dbReference>
<dbReference type="PANTHER" id="PTHR43235:SF1">
    <property type="entry name" value="GLUTAMINE AMIDOTRANSFERASE PB2B2.05-RELATED"/>
    <property type="match status" value="1"/>
</dbReference>
<accession>A0ABW5DHI0</accession>
<organism evidence="1 2">
    <name type="scientific">Chelativorans composti</name>
    <dbReference type="NCBI Taxonomy" id="768533"/>
    <lineage>
        <taxon>Bacteria</taxon>
        <taxon>Pseudomonadati</taxon>
        <taxon>Pseudomonadota</taxon>
        <taxon>Alphaproteobacteria</taxon>
        <taxon>Hyphomicrobiales</taxon>
        <taxon>Phyllobacteriaceae</taxon>
        <taxon>Chelativorans</taxon>
    </lineage>
</organism>
<sequence length="248" mass="26987">MKPIVAVTTDIKELDDYTWHATPEQYLRAALEVADVIPLLVPCFGDKLDLNSLLARVDGVLITGSRSNVHPSHYGMTPTEHHEPFDERRDATSLPLIRRAVELGVPLLAICRGIQELNVAMGGTLATEIQERAGSMDHRGHGATPDERFGLKHTVQIKPGSCLAGVLGAQEITVNSVHRQGISELAPRLQVEAVAPDGTVEAVSVIDAPGFAIGVQWHPEYWASRDAASRRIFEAFGESARQHAASRR</sequence>
<dbReference type="PANTHER" id="PTHR43235">
    <property type="entry name" value="GLUTAMINE AMIDOTRANSFERASE PB2B2.05-RELATED"/>
    <property type="match status" value="1"/>
</dbReference>
<dbReference type="SUPFAM" id="SSF52317">
    <property type="entry name" value="Class I glutamine amidotransferase-like"/>
    <property type="match status" value="1"/>
</dbReference>
<keyword evidence="1" id="KW-0378">Hydrolase</keyword>